<evidence type="ECO:0000256" key="4">
    <source>
        <dbReference type="ARBA" id="ARBA00022729"/>
    </source>
</evidence>
<evidence type="ECO:0000256" key="6">
    <source>
        <dbReference type="ARBA" id="ARBA00023277"/>
    </source>
</evidence>
<dbReference type="Proteomes" id="UP001056381">
    <property type="component" value="Chromosome"/>
</dbReference>
<keyword evidence="5" id="KW-0378">Hydrolase</keyword>
<evidence type="ECO:0000256" key="5">
    <source>
        <dbReference type="ARBA" id="ARBA00022801"/>
    </source>
</evidence>
<comment type="subcellular location">
    <subcellularLocation>
        <location evidence="1">Secreted</location>
    </subcellularLocation>
</comment>
<feature type="compositionally biased region" description="Polar residues" evidence="8">
    <location>
        <begin position="30"/>
        <end position="43"/>
    </location>
</feature>
<dbReference type="PANTHER" id="PTHR38050:SF2">
    <property type="entry name" value="FERULOYL ESTERASE C-RELATED"/>
    <property type="match status" value="1"/>
</dbReference>
<organism evidence="10 11">
    <name type="scientific">SAR86 cluster bacterium</name>
    <dbReference type="NCBI Taxonomy" id="2030880"/>
    <lineage>
        <taxon>Bacteria</taxon>
        <taxon>Pseudomonadati</taxon>
        <taxon>Pseudomonadota</taxon>
        <taxon>Gammaproteobacteria</taxon>
        <taxon>SAR86 cluster</taxon>
    </lineage>
</organism>
<dbReference type="InterPro" id="IPR043595">
    <property type="entry name" value="FaeB/C/D"/>
</dbReference>
<evidence type="ECO:0000256" key="3">
    <source>
        <dbReference type="ARBA" id="ARBA00022651"/>
    </source>
</evidence>
<dbReference type="Pfam" id="PF10503">
    <property type="entry name" value="Esterase_PHB"/>
    <property type="match status" value="1"/>
</dbReference>
<feature type="region of interest" description="Disordered" evidence="8">
    <location>
        <begin position="20"/>
        <end position="43"/>
    </location>
</feature>
<keyword evidence="2" id="KW-0964">Secreted</keyword>
<proteinExistence type="predicted"/>
<dbReference type="EMBL" id="CP097966">
    <property type="protein sequence ID" value="URQ62820.1"/>
    <property type="molecule type" value="Genomic_DNA"/>
</dbReference>
<keyword evidence="6" id="KW-0119">Carbohydrate metabolism</keyword>
<dbReference type="GO" id="GO:0045493">
    <property type="term" value="P:xylan catabolic process"/>
    <property type="evidence" value="ECO:0007669"/>
    <property type="project" value="UniProtKB-KW"/>
</dbReference>
<keyword evidence="3" id="KW-0858">Xylan degradation</keyword>
<dbReference type="InterPro" id="IPR029058">
    <property type="entry name" value="AB_hydrolase_fold"/>
</dbReference>
<reference evidence="10" key="1">
    <citation type="submission" date="2022-05" db="EMBL/GenBank/DDBJ databases">
        <title>Single-amplified genomics reveal most streamlined microbe among free-living bacteria.</title>
        <authorList>
            <person name="Roda-Garcia J."/>
            <person name="Haro-Moreno J.M."/>
            <person name="Rodriguez-Valera F."/>
            <person name="Almagro-Moreno S."/>
            <person name="Lopez-Perez M."/>
        </authorList>
    </citation>
    <scope>NUCLEOTIDE SEQUENCE</scope>
    <source>
        <strain evidence="10">TMED112-D2-2</strain>
    </source>
</reference>
<dbReference type="GO" id="GO:0005576">
    <property type="term" value="C:extracellular region"/>
    <property type="evidence" value="ECO:0007669"/>
    <property type="project" value="UniProtKB-SubCell"/>
</dbReference>
<dbReference type="SUPFAM" id="SSF53474">
    <property type="entry name" value="alpha/beta-Hydrolases"/>
    <property type="match status" value="1"/>
</dbReference>
<evidence type="ECO:0000313" key="11">
    <source>
        <dbReference type="Proteomes" id="UP001056381"/>
    </source>
</evidence>
<keyword evidence="4 9" id="KW-0732">Signal</keyword>
<feature type="signal peptide" evidence="9">
    <location>
        <begin position="1"/>
        <end position="20"/>
    </location>
</feature>
<dbReference type="GO" id="GO:0030600">
    <property type="term" value="F:feruloyl esterase activity"/>
    <property type="evidence" value="ECO:0007669"/>
    <property type="project" value="InterPro"/>
</dbReference>
<dbReference type="AlphaFoldDB" id="A0A9Q8TXM0"/>
<evidence type="ECO:0000256" key="7">
    <source>
        <dbReference type="ARBA" id="ARBA00023326"/>
    </source>
</evidence>
<dbReference type="Gene3D" id="3.40.50.1820">
    <property type="entry name" value="alpha/beta hydrolase"/>
    <property type="match status" value="1"/>
</dbReference>
<name>A0A9Q8TXM0_9GAMM</name>
<dbReference type="PANTHER" id="PTHR38050">
    <property type="match status" value="1"/>
</dbReference>
<evidence type="ECO:0000256" key="9">
    <source>
        <dbReference type="SAM" id="SignalP"/>
    </source>
</evidence>
<evidence type="ECO:0000256" key="2">
    <source>
        <dbReference type="ARBA" id="ARBA00022525"/>
    </source>
</evidence>
<gene>
    <name evidence="10" type="ORF">M9B40_03595</name>
</gene>
<accession>A0A9Q8TXM0</accession>
<protein>
    <submittedName>
        <fullName evidence="10">Prolyl oligopeptidase family serine peptidase</fullName>
    </submittedName>
</protein>
<dbReference type="InterPro" id="IPR010126">
    <property type="entry name" value="Esterase_phb"/>
</dbReference>
<keyword evidence="7" id="KW-0624">Polysaccharide degradation</keyword>
<sequence>MRTKLILKLFVIILISSCGGGSGNDSSQSPINQMPPSGISPNQKGTLDGYLQHNGIRREFILYVPQSYNQSNPTSVIFNFHGFGSNAFEQMNYGDFRNLADENGFIIAHPQGTTTYGNGPHWNNWNGDGGTSNQDDIGFIDALISLLQTLYNIDDQRVYSTGMSNGGFFSYHLACNLGARIAAVASVTGTMSPQTYSSCSPTRPISVMQMHGLQDSVVPFLGFPSLGLSQTDLMEFWAAHNNCNSQPDISLVDDLAPNDGSTGVKTSYINCDKGTSVEFFLFDGAGHTWPGTGNKAGSNSVNMDIDGVTEIYNFFKKNVLNP</sequence>
<keyword evidence="11" id="KW-1185">Reference proteome</keyword>
<evidence type="ECO:0000256" key="1">
    <source>
        <dbReference type="ARBA" id="ARBA00004613"/>
    </source>
</evidence>
<evidence type="ECO:0000313" key="10">
    <source>
        <dbReference type="EMBL" id="URQ62820.1"/>
    </source>
</evidence>
<feature type="chain" id="PRO_5040135177" evidence="9">
    <location>
        <begin position="21"/>
        <end position="322"/>
    </location>
</feature>
<evidence type="ECO:0000256" key="8">
    <source>
        <dbReference type="SAM" id="MobiDB-lite"/>
    </source>
</evidence>